<evidence type="ECO:0000313" key="3">
    <source>
        <dbReference type="EMBL" id="KAK6327139.1"/>
    </source>
</evidence>
<evidence type="ECO:0000313" key="4">
    <source>
        <dbReference type="Proteomes" id="UP001356427"/>
    </source>
</evidence>
<evidence type="ECO:0008006" key="5">
    <source>
        <dbReference type="Google" id="ProtNLM"/>
    </source>
</evidence>
<comment type="caution">
    <text evidence="3">The sequence shown here is derived from an EMBL/GenBank/DDBJ whole genome shotgun (WGS) entry which is preliminary data.</text>
</comment>
<dbReference type="InterPro" id="IPR034607">
    <property type="entry name" value="CCDC127"/>
</dbReference>
<dbReference type="PANTHER" id="PTHR31958">
    <property type="entry name" value="COILED-COIL DOMAIN-CONTAINING PROTEIN 127"/>
    <property type="match status" value="1"/>
</dbReference>
<accession>A0AAN8R8N7</accession>
<feature type="compositionally biased region" description="Low complexity" evidence="2">
    <location>
        <begin position="13"/>
        <end position="23"/>
    </location>
</feature>
<name>A0AAN8R8N7_9TELE</name>
<feature type="region of interest" description="Disordered" evidence="2">
    <location>
        <begin position="1"/>
        <end position="23"/>
    </location>
</feature>
<evidence type="ECO:0000256" key="1">
    <source>
        <dbReference type="SAM" id="Coils"/>
    </source>
</evidence>
<sequence length="280" mass="32517">MNNLNDPPRRNIGPDPRGGAAAADGNQWNYAPLVPMLALAAFRWIWTRESQREIIKVQAQYDQDMSAVTSNLEMKYRDTLTENQRAAAILELELEEERQTVQWYRQALISQSQQVMEERKQLQVEREALEQEKTKLLESGAAGAILQRALDRESDWHQRASAMLKDLENGLVERQGAYCNLLLPREHRLEMEKNLLLKVVKEPLGTDTDLEGDLKDIFKNDRYCAKGNNRLLNVKKMDKRKNGSLMWLYLRYWQLQVTMETHKRAEDSILGVTPDNNHLK</sequence>
<dbReference type="PANTHER" id="PTHR31958:SF2">
    <property type="entry name" value="COILED-COIL DOMAIN-CONTAINING PROTEIN 127"/>
    <property type="match status" value="1"/>
</dbReference>
<reference evidence="3 4" key="1">
    <citation type="submission" date="2021-04" db="EMBL/GenBank/DDBJ databases">
        <authorList>
            <person name="De Guttry C."/>
            <person name="Zahm M."/>
            <person name="Klopp C."/>
            <person name="Cabau C."/>
            <person name="Louis A."/>
            <person name="Berthelot C."/>
            <person name="Parey E."/>
            <person name="Roest Crollius H."/>
            <person name="Montfort J."/>
            <person name="Robinson-Rechavi M."/>
            <person name="Bucao C."/>
            <person name="Bouchez O."/>
            <person name="Gislard M."/>
            <person name="Lluch J."/>
            <person name="Milhes M."/>
            <person name="Lampietro C."/>
            <person name="Lopez Roques C."/>
            <person name="Donnadieu C."/>
            <person name="Braasch I."/>
            <person name="Desvignes T."/>
            <person name="Postlethwait J."/>
            <person name="Bobe J."/>
            <person name="Wedekind C."/>
            <person name="Guiguen Y."/>
        </authorList>
    </citation>
    <scope>NUCLEOTIDE SEQUENCE [LARGE SCALE GENOMIC DNA]</scope>
    <source>
        <strain evidence="3">Cs_M1</strain>
        <tissue evidence="3">Blood</tissue>
    </source>
</reference>
<dbReference type="EMBL" id="JAGTTL010000002">
    <property type="protein sequence ID" value="KAK6327139.1"/>
    <property type="molecule type" value="Genomic_DNA"/>
</dbReference>
<keyword evidence="1" id="KW-0175">Coiled coil</keyword>
<organism evidence="3 4">
    <name type="scientific">Coregonus suidteri</name>
    <dbReference type="NCBI Taxonomy" id="861788"/>
    <lineage>
        <taxon>Eukaryota</taxon>
        <taxon>Metazoa</taxon>
        <taxon>Chordata</taxon>
        <taxon>Craniata</taxon>
        <taxon>Vertebrata</taxon>
        <taxon>Euteleostomi</taxon>
        <taxon>Actinopterygii</taxon>
        <taxon>Neopterygii</taxon>
        <taxon>Teleostei</taxon>
        <taxon>Protacanthopterygii</taxon>
        <taxon>Salmoniformes</taxon>
        <taxon>Salmonidae</taxon>
        <taxon>Coregoninae</taxon>
        <taxon>Coregonus</taxon>
    </lineage>
</organism>
<protein>
    <recommendedName>
        <fullName evidence="5">Coiled-coil domain-containing protein 127</fullName>
    </recommendedName>
</protein>
<keyword evidence="4" id="KW-1185">Reference proteome</keyword>
<gene>
    <name evidence="3" type="ORF">J4Q44_G00027840</name>
</gene>
<proteinExistence type="predicted"/>
<feature type="coiled-coil region" evidence="1">
    <location>
        <begin position="80"/>
        <end position="139"/>
    </location>
</feature>
<dbReference type="Proteomes" id="UP001356427">
    <property type="component" value="Unassembled WGS sequence"/>
</dbReference>
<dbReference type="AlphaFoldDB" id="A0AAN8R8N7"/>
<evidence type="ECO:0000256" key="2">
    <source>
        <dbReference type="SAM" id="MobiDB-lite"/>
    </source>
</evidence>